<organism evidence="4 5">
    <name type="scientific">Micromonospora polyrhachis</name>
    <dbReference type="NCBI Taxonomy" id="1282883"/>
    <lineage>
        <taxon>Bacteria</taxon>
        <taxon>Bacillati</taxon>
        <taxon>Actinomycetota</taxon>
        <taxon>Actinomycetes</taxon>
        <taxon>Micromonosporales</taxon>
        <taxon>Micromonosporaceae</taxon>
        <taxon>Micromonospora</taxon>
    </lineage>
</organism>
<dbReference type="Pfam" id="PF01501">
    <property type="entry name" value="Glyco_transf_8"/>
    <property type="match status" value="1"/>
</dbReference>
<dbReference type="InterPro" id="IPR050748">
    <property type="entry name" value="Glycosyltrans_8_dom-fam"/>
</dbReference>
<dbReference type="GO" id="GO:0016757">
    <property type="term" value="F:glycosyltransferase activity"/>
    <property type="evidence" value="ECO:0007669"/>
    <property type="project" value="UniProtKB-KW"/>
</dbReference>
<dbReference type="RefSeq" id="WP_184537553.1">
    <property type="nucleotide sequence ID" value="NZ_JACHJW010000001.1"/>
</dbReference>
<gene>
    <name evidence="4" type="ORF">FHR38_005521</name>
</gene>
<evidence type="ECO:0000313" key="4">
    <source>
        <dbReference type="EMBL" id="MBB4961788.1"/>
    </source>
</evidence>
<dbReference type="PANTHER" id="PTHR13778:SF47">
    <property type="entry name" value="LIPOPOLYSACCHARIDE 1,3-GALACTOSYLTRANSFERASE"/>
    <property type="match status" value="1"/>
</dbReference>
<dbReference type="InterPro" id="IPR029044">
    <property type="entry name" value="Nucleotide-diphossugar_trans"/>
</dbReference>
<dbReference type="Gene3D" id="3.90.550.10">
    <property type="entry name" value="Spore Coat Polysaccharide Biosynthesis Protein SpsA, Chain A"/>
    <property type="match status" value="1"/>
</dbReference>
<protein>
    <submittedName>
        <fullName evidence="4">Lipopolysaccharide biosynthesis glycosyltransferase</fullName>
    </submittedName>
</protein>
<proteinExistence type="predicted"/>
<keyword evidence="2 4" id="KW-0808">Transferase</keyword>
<comment type="caution">
    <text evidence="4">The sequence shown here is derived from an EMBL/GenBank/DDBJ whole genome shotgun (WGS) entry which is preliminary data.</text>
</comment>
<keyword evidence="5" id="KW-1185">Reference proteome</keyword>
<evidence type="ECO:0000313" key="5">
    <source>
        <dbReference type="Proteomes" id="UP000578819"/>
    </source>
</evidence>
<dbReference type="InterPro" id="IPR002495">
    <property type="entry name" value="Glyco_trans_8"/>
</dbReference>
<dbReference type="GO" id="GO:0046872">
    <property type="term" value="F:metal ion binding"/>
    <property type="evidence" value="ECO:0007669"/>
    <property type="project" value="UniProtKB-KW"/>
</dbReference>
<sequence length="291" mass="32878">MPDDPPVADGSSPGSTIRVATATDRRYLPYAAAMAQSLAAHRDPATPVELTILHADVSAAEQRRVECGAEGITVHWIRMDADGYQRWGIDPDPMLLAPQYFRCLLPRILPVTVQRVIYIDADTLVLDDLRPLWNWPLDGRPVAAVGDLVSVIRDAISHWQELGLDGGAPYFNSGVMVADLAIWRNEGIGERVLRRCQLDRDRLLIRDRWPQYDQYGFNVVLQNRWSRLPDRWNHFPERAATRPGIVHFLGDTKPGAPRTRPEFTRLFMRAVDLTPWAGWRPTPKPPALSVP</sequence>
<dbReference type="EMBL" id="JACHJW010000001">
    <property type="protein sequence ID" value="MBB4961788.1"/>
    <property type="molecule type" value="Genomic_DNA"/>
</dbReference>
<dbReference type="SUPFAM" id="SSF53448">
    <property type="entry name" value="Nucleotide-diphospho-sugar transferases"/>
    <property type="match status" value="1"/>
</dbReference>
<evidence type="ECO:0000256" key="1">
    <source>
        <dbReference type="ARBA" id="ARBA00022676"/>
    </source>
</evidence>
<name>A0A7W7WSU9_9ACTN</name>
<evidence type="ECO:0000256" key="3">
    <source>
        <dbReference type="ARBA" id="ARBA00022723"/>
    </source>
</evidence>
<dbReference type="Proteomes" id="UP000578819">
    <property type="component" value="Unassembled WGS sequence"/>
</dbReference>
<reference evidence="4 5" key="1">
    <citation type="submission" date="2020-08" db="EMBL/GenBank/DDBJ databases">
        <title>Sequencing the genomes of 1000 actinobacteria strains.</title>
        <authorList>
            <person name="Klenk H.-P."/>
        </authorList>
    </citation>
    <scope>NUCLEOTIDE SEQUENCE [LARGE SCALE GENOMIC DNA]</scope>
    <source>
        <strain evidence="4 5">DSM 45886</strain>
    </source>
</reference>
<dbReference type="PANTHER" id="PTHR13778">
    <property type="entry name" value="GLYCOSYLTRANSFERASE 8 DOMAIN-CONTAINING PROTEIN"/>
    <property type="match status" value="1"/>
</dbReference>
<keyword evidence="1" id="KW-0328">Glycosyltransferase</keyword>
<evidence type="ECO:0000256" key="2">
    <source>
        <dbReference type="ARBA" id="ARBA00022679"/>
    </source>
</evidence>
<accession>A0A7W7WSU9</accession>
<dbReference type="AlphaFoldDB" id="A0A7W7WSU9"/>
<keyword evidence="3" id="KW-0479">Metal-binding</keyword>